<evidence type="ECO:0000256" key="1">
    <source>
        <dbReference type="ARBA" id="ARBA00001974"/>
    </source>
</evidence>
<dbReference type="SUPFAM" id="SSF54373">
    <property type="entry name" value="FAD-linked reductases, C-terminal domain"/>
    <property type="match status" value="1"/>
</dbReference>
<dbReference type="InterPro" id="IPR006076">
    <property type="entry name" value="FAD-dep_OxRdtase"/>
</dbReference>
<comment type="caution">
    <text evidence="6">The sequence shown here is derived from an EMBL/GenBank/DDBJ whole genome shotgun (WGS) entry which is preliminary data.</text>
</comment>
<dbReference type="PANTHER" id="PTHR10961">
    <property type="entry name" value="PEROXISOMAL SARCOSINE OXIDASE"/>
    <property type="match status" value="1"/>
</dbReference>
<dbReference type="GO" id="GO:0005829">
    <property type="term" value="C:cytosol"/>
    <property type="evidence" value="ECO:0007669"/>
    <property type="project" value="TreeGrafter"/>
</dbReference>
<keyword evidence="2" id="KW-0285">Flavoprotein</keyword>
<dbReference type="RefSeq" id="WP_089939799.1">
    <property type="nucleotide sequence ID" value="NZ_CAKOEX010000011.1"/>
</dbReference>
<dbReference type="NCBIfam" id="NF008425">
    <property type="entry name" value="PRK11259.1"/>
    <property type="match status" value="1"/>
</dbReference>
<dbReference type="Gene3D" id="3.30.9.10">
    <property type="entry name" value="D-Amino Acid Oxidase, subunit A, domain 2"/>
    <property type="match status" value="1"/>
</dbReference>
<feature type="domain" description="FAD dependent oxidoreductase" evidence="5">
    <location>
        <begin position="6"/>
        <end position="356"/>
    </location>
</feature>
<dbReference type="GO" id="GO:0050660">
    <property type="term" value="F:flavin adenine dinucleotide binding"/>
    <property type="evidence" value="ECO:0007669"/>
    <property type="project" value="InterPro"/>
</dbReference>
<gene>
    <name evidence="6" type="ORF">C7384_104104</name>
</gene>
<proteinExistence type="predicted"/>
<evidence type="ECO:0000313" key="7">
    <source>
        <dbReference type="Proteomes" id="UP000245433"/>
    </source>
</evidence>
<dbReference type="Pfam" id="PF01266">
    <property type="entry name" value="DAO"/>
    <property type="match status" value="1"/>
</dbReference>
<dbReference type="Gene3D" id="3.50.50.60">
    <property type="entry name" value="FAD/NAD(P)-binding domain"/>
    <property type="match status" value="1"/>
</dbReference>
<dbReference type="Proteomes" id="UP000245433">
    <property type="component" value="Unassembled WGS sequence"/>
</dbReference>
<dbReference type="InterPro" id="IPR045170">
    <property type="entry name" value="MTOX"/>
</dbReference>
<reference evidence="6 7" key="1">
    <citation type="submission" date="2018-04" db="EMBL/GenBank/DDBJ databases">
        <title>Genomic Encyclopedia of Type Strains, Phase IV (KMG-IV): sequencing the most valuable type-strain genomes for metagenomic binning, comparative biology and taxonomic classification.</title>
        <authorList>
            <person name="Goeker M."/>
        </authorList>
    </citation>
    <scope>NUCLEOTIDE SEQUENCE [LARGE SCALE GENOMIC DNA]</scope>
    <source>
        <strain evidence="6 7">DSM 28795</strain>
    </source>
</reference>
<protein>
    <submittedName>
        <fullName evidence="6">N-methyl-L-tryptophan oxidase</fullName>
    </submittedName>
</protein>
<evidence type="ECO:0000259" key="5">
    <source>
        <dbReference type="Pfam" id="PF01266"/>
    </source>
</evidence>
<evidence type="ECO:0000256" key="3">
    <source>
        <dbReference type="ARBA" id="ARBA00022827"/>
    </source>
</evidence>
<keyword evidence="3" id="KW-0274">FAD</keyword>
<dbReference type="SUPFAM" id="SSF51905">
    <property type="entry name" value="FAD/NAD(P)-binding domain"/>
    <property type="match status" value="1"/>
</dbReference>
<dbReference type="PANTHER" id="PTHR10961:SF7">
    <property type="entry name" value="FAD DEPENDENT OXIDOREDUCTASE DOMAIN-CONTAINING PROTEIN"/>
    <property type="match status" value="1"/>
</dbReference>
<dbReference type="GO" id="GO:0008115">
    <property type="term" value="F:sarcosine oxidase activity"/>
    <property type="evidence" value="ECO:0007669"/>
    <property type="project" value="TreeGrafter"/>
</dbReference>
<dbReference type="OrthoDB" id="9794226at2"/>
<dbReference type="EMBL" id="QEKT01000004">
    <property type="protein sequence ID" value="PVY84356.1"/>
    <property type="molecule type" value="Genomic_DNA"/>
</dbReference>
<evidence type="ECO:0000256" key="2">
    <source>
        <dbReference type="ARBA" id="ARBA00022630"/>
    </source>
</evidence>
<accession>A0A2U1D9J6</accession>
<keyword evidence="7" id="KW-1185">Reference proteome</keyword>
<dbReference type="AlphaFoldDB" id="A0A2U1D9J6"/>
<name>A0A2U1D9J6_9LACO</name>
<comment type="cofactor">
    <cofactor evidence="1">
        <name>FAD</name>
        <dbReference type="ChEBI" id="CHEBI:57692"/>
    </cofactor>
</comment>
<evidence type="ECO:0000256" key="4">
    <source>
        <dbReference type="ARBA" id="ARBA00023002"/>
    </source>
</evidence>
<keyword evidence="4" id="KW-0560">Oxidoreductase</keyword>
<evidence type="ECO:0000313" key="6">
    <source>
        <dbReference type="EMBL" id="PVY84356.1"/>
    </source>
</evidence>
<sequence>MQKIYDLAIIGTGSVGSAAGYYASRDGLSVLELDLNRPPHDQGSHHGQTRIIRHAYGEGDQYVPLVLRAQELWNQLQQNSHQDIFHQTGVLNIAPKHSNFLKNIKKSADSYQLNVDYLSPSQIHKRWPDWHFNDDYAGIFENNSGYLLSENIIESYLQGAANYGAKQDFSAKVLSLKHLSPDLIEIQTSKTTYLAQQVAVTAGTWVKELLPQLPIKPVRKVFSWFNIDDVRLEESAGFPCFTVTTTTDQIYYGFPGQNHQIKIGRHNGGQAIEKRSERLAFGNYPDDTSEINPLLAEHLQGTTGLNHGGACSYDLSPDENFIIDWLPGKSNIQVVTGLSGHGFKFASVLGEIIAQRAQRQQIHFDLSPFSLQRFD</sequence>
<organism evidence="6 7">
    <name type="scientific">Convivina intestini</name>
    <dbReference type="NCBI Taxonomy" id="1505726"/>
    <lineage>
        <taxon>Bacteria</taxon>
        <taxon>Bacillati</taxon>
        <taxon>Bacillota</taxon>
        <taxon>Bacilli</taxon>
        <taxon>Lactobacillales</taxon>
        <taxon>Lactobacillaceae</taxon>
        <taxon>Convivina</taxon>
    </lineage>
</organism>
<dbReference type="InterPro" id="IPR036188">
    <property type="entry name" value="FAD/NAD-bd_sf"/>
</dbReference>